<dbReference type="EMBL" id="GL876967">
    <property type="protein sequence ID" value="KLU83406.1"/>
    <property type="molecule type" value="Genomic_DNA"/>
</dbReference>
<dbReference type="GO" id="GO:0070988">
    <property type="term" value="P:demethylation"/>
    <property type="evidence" value="ECO:0007669"/>
    <property type="project" value="InterPro"/>
</dbReference>
<feature type="region of interest" description="Disordered" evidence="1">
    <location>
        <begin position="1"/>
        <end position="28"/>
    </location>
</feature>
<dbReference type="AlphaFoldDB" id="A0A0H2TPC5"/>
<reference evidence="2" key="2">
    <citation type="submission" date="2011-03" db="EMBL/GenBank/DDBJ databases">
        <title>Annotation of Magnaporthe poae ATCC 64411.</title>
        <authorList>
            <person name="Ma L.-J."/>
            <person name="Dead R."/>
            <person name="Young S.K."/>
            <person name="Zeng Q."/>
            <person name="Gargeya S."/>
            <person name="Fitzgerald M."/>
            <person name="Haas B."/>
            <person name="Abouelleil A."/>
            <person name="Alvarado L."/>
            <person name="Arachchi H.M."/>
            <person name="Berlin A."/>
            <person name="Brown A."/>
            <person name="Chapman S.B."/>
            <person name="Chen Z."/>
            <person name="Dunbar C."/>
            <person name="Freedman E."/>
            <person name="Gearin G."/>
            <person name="Gellesch M."/>
            <person name="Goldberg J."/>
            <person name="Griggs A."/>
            <person name="Gujja S."/>
            <person name="Heiman D."/>
            <person name="Howarth C."/>
            <person name="Larson L."/>
            <person name="Lui A."/>
            <person name="MacDonald P.J.P."/>
            <person name="Mehta T."/>
            <person name="Montmayeur A."/>
            <person name="Murphy C."/>
            <person name="Neiman D."/>
            <person name="Pearson M."/>
            <person name="Priest M."/>
            <person name="Roberts A."/>
            <person name="Saif S."/>
            <person name="Shea T."/>
            <person name="Shenoy N."/>
            <person name="Sisk P."/>
            <person name="Stolte C."/>
            <person name="Sykes S."/>
            <person name="Yandava C."/>
            <person name="Wortman J."/>
            <person name="Nusbaum C."/>
            <person name="Birren B."/>
        </authorList>
    </citation>
    <scope>NUCLEOTIDE SEQUENCE</scope>
    <source>
        <strain evidence="2">ATCC 64411</strain>
    </source>
</reference>
<organism evidence="2">
    <name type="scientific">Magnaporthiopsis poae (strain ATCC 64411 / 73-15)</name>
    <name type="common">Kentucky bluegrass fungus</name>
    <name type="synonym">Magnaporthe poae</name>
    <dbReference type="NCBI Taxonomy" id="644358"/>
    <lineage>
        <taxon>Eukaryota</taxon>
        <taxon>Fungi</taxon>
        <taxon>Dikarya</taxon>
        <taxon>Ascomycota</taxon>
        <taxon>Pezizomycotina</taxon>
        <taxon>Sordariomycetes</taxon>
        <taxon>Sordariomycetidae</taxon>
        <taxon>Magnaporthales</taxon>
        <taxon>Magnaporthaceae</taxon>
        <taxon>Magnaporthiopsis</taxon>
    </lineage>
</organism>
<evidence type="ECO:0000313" key="2">
    <source>
        <dbReference type="EMBL" id="KLU83406.1"/>
    </source>
</evidence>
<dbReference type="InterPro" id="IPR032857">
    <property type="entry name" value="ALKBH4"/>
</dbReference>
<dbReference type="PANTHER" id="PTHR12463:SF1">
    <property type="entry name" value="2-OXOGLUTARATE AND FE-DEPENDENT OXYGENASE FAMILY PROTEIN"/>
    <property type="match status" value="1"/>
</dbReference>
<dbReference type="PANTHER" id="PTHR12463">
    <property type="entry name" value="OXYGENASE-RELATED"/>
    <property type="match status" value="1"/>
</dbReference>
<name>A0A0H2TPC5_MAGP6</name>
<accession>A0A0H2TPC5</accession>
<protein>
    <submittedName>
        <fullName evidence="2">Uncharacterized protein</fullName>
    </submittedName>
</protein>
<dbReference type="GO" id="GO:0016491">
    <property type="term" value="F:oxidoreductase activity"/>
    <property type="evidence" value="ECO:0007669"/>
    <property type="project" value="TreeGrafter"/>
</dbReference>
<reference evidence="2" key="1">
    <citation type="submission" date="2010-05" db="EMBL/GenBank/DDBJ databases">
        <title>The Genome Sequence of Magnaporthe poae strain ATCC 64411.</title>
        <authorList>
            <consortium name="The Broad Institute Genome Sequencing Platform"/>
            <consortium name="Broad Institute Genome Sequencing Center for Infectious Disease"/>
            <person name="Ma L.-J."/>
            <person name="Dead R."/>
            <person name="Young S."/>
            <person name="Zeng Q."/>
            <person name="Koehrsen M."/>
            <person name="Alvarado L."/>
            <person name="Berlin A."/>
            <person name="Chapman S.B."/>
            <person name="Chen Z."/>
            <person name="Freedman E."/>
            <person name="Gellesch M."/>
            <person name="Goldberg J."/>
            <person name="Griggs A."/>
            <person name="Gujja S."/>
            <person name="Heilman E.R."/>
            <person name="Heiman D."/>
            <person name="Hepburn T."/>
            <person name="Howarth C."/>
            <person name="Jen D."/>
            <person name="Larson L."/>
            <person name="Mehta T."/>
            <person name="Neiman D."/>
            <person name="Pearson M."/>
            <person name="Roberts A."/>
            <person name="Saif S."/>
            <person name="Shea T."/>
            <person name="Shenoy N."/>
            <person name="Sisk P."/>
            <person name="Stolte C."/>
            <person name="Sykes S."/>
            <person name="Walk T."/>
            <person name="White J."/>
            <person name="Yandava C."/>
            <person name="Haas B."/>
            <person name="Nusbaum C."/>
            <person name="Birren B."/>
        </authorList>
    </citation>
    <scope>NUCLEOTIDE SEQUENCE</scope>
    <source>
        <strain evidence="2">ATCC 64411</strain>
    </source>
</reference>
<evidence type="ECO:0000256" key="1">
    <source>
        <dbReference type="SAM" id="MobiDB-lite"/>
    </source>
</evidence>
<dbReference type="OrthoDB" id="271595at2759"/>
<sequence length="107" mass="12639">MQSSPIHHSIPDAAPRKRRSRPRMEQLPIQPSGLYWQDDFITPEHEAELIAIFRRLDWPERGGRLSLHYGYTFDYKTFGVDPDVPFKPFPDWLTPLLPRTEDRPPDQ</sequence>
<dbReference type="VEuPathDB" id="FungiDB:MAPG_02466"/>
<dbReference type="SUPFAM" id="SSF51197">
    <property type="entry name" value="Clavaminate synthase-like"/>
    <property type="match status" value="1"/>
</dbReference>
<dbReference type="GO" id="GO:0032451">
    <property type="term" value="F:demethylase activity"/>
    <property type="evidence" value="ECO:0007669"/>
    <property type="project" value="TreeGrafter"/>
</dbReference>
<feature type="non-terminal residue" evidence="2">
    <location>
        <position position="107"/>
    </location>
</feature>
<gene>
    <name evidence="2" type="ORF">MAPG_02466</name>
</gene>
<proteinExistence type="predicted"/>